<organism evidence="2 3">
    <name type="scientific">Tegillarca granosa</name>
    <name type="common">Malaysian cockle</name>
    <name type="synonym">Anadara granosa</name>
    <dbReference type="NCBI Taxonomy" id="220873"/>
    <lineage>
        <taxon>Eukaryota</taxon>
        <taxon>Metazoa</taxon>
        <taxon>Spiralia</taxon>
        <taxon>Lophotrochozoa</taxon>
        <taxon>Mollusca</taxon>
        <taxon>Bivalvia</taxon>
        <taxon>Autobranchia</taxon>
        <taxon>Pteriomorphia</taxon>
        <taxon>Arcoida</taxon>
        <taxon>Arcoidea</taxon>
        <taxon>Arcidae</taxon>
        <taxon>Tegillarca</taxon>
    </lineage>
</organism>
<dbReference type="Proteomes" id="UP001217089">
    <property type="component" value="Unassembled WGS sequence"/>
</dbReference>
<comment type="caution">
    <text evidence="2">The sequence shown here is derived from an EMBL/GenBank/DDBJ whole genome shotgun (WGS) entry which is preliminary data.</text>
</comment>
<keyword evidence="3" id="KW-1185">Reference proteome</keyword>
<keyword evidence="1" id="KW-1133">Transmembrane helix</keyword>
<evidence type="ECO:0000313" key="2">
    <source>
        <dbReference type="EMBL" id="KAJ8309269.1"/>
    </source>
</evidence>
<reference evidence="2 3" key="1">
    <citation type="submission" date="2022-12" db="EMBL/GenBank/DDBJ databases">
        <title>Chromosome-level genome of Tegillarca granosa.</title>
        <authorList>
            <person name="Kim J."/>
        </authorList>
    </citation>
    <scope>NUCLEOTIDE SEQUENCE [LARGE SCALE GENOMIC DNA]</scope>
    <source>
        <strain evidence="2">Teg-2019</strain>
        <tissue evidence="2">Adductor muscle</tissue>
    </source>
</reference>
<dbReference type="EMBL" id="JARBDR010000657">
    <property type="protein sequence ID" value="KAJ8309269.1"/>
    <property type="molecule type" value="Genomic_DNA"/>
</dbReference>
<keyword evidence="1" id="KW-0472">Membrane</keyword>
<evidence type="ECO:0000313" key="3">
    <source>
        <dbReference type="Proteomes" id="UP001217089"/>
    </source>
</evidence>
<sequence>MKLNKLHIFTVNLKMSTLSENICFFIIKYIPKNLLPKERFINKQFVLKFNCTFWFSKIHLLFWAEAVNFFHFILFLKTKSKGIIITFKTNIYFEE</sequence>
<gene>
    <name evidence="2" type="ORF">KUTeg_014143</name>
</gene>
<protein>
    <submittedName>
        <fullName evidence="2">Uncharacterized protein</fullName>
    </submittedName>
</protein>
<name>A0ABQ9EW50_TEGGR</name>
<keyword evidence="1" id="KW-0812">Transmembrane</keyword>
<evidence type="ECO:0000256" key="1">
    <source>
        <dbReference type="SAM" id="Phobius"/>
    </source>
</evidence>
<feature type="transmembrane region" description="Helical" evidence="1">
    <location>
        <begin position="58"/>
        <end position="76"/>
    </location>
</feature>
<accession>A0ABQ9EW50</accession>
<proteinExistence type="predicted"/>